<reference evidence="3 4" key="1">
    <citation type="submission" date="2020-04" db="EMBL/GenBank/DDBJ databases">
        <authorList>
            <person name="Alioto T."/>
            <person name="Alioto T."/>
            <person name="Gomez Garrido J."/>
        </authorList>
    </citation>
    <scope>NUCLEOTIDE SEQUENCE [LARGE SCALE GENOMIC DNA]</scope>
</reference>
<feature type="domain" description="MKRN2 opposite strand protein-like N-terminal" evidence="2">
    <location>
        <begin position="5"/>
        <end position="33"/>
    </location>
</feature>
<dbReference type="InterPro" id="IPR053921">
    <property type="entry name" value="MKRN2OS-like_C"/>
</dbReference>
<organism evidence="3 4">
    <name type="scientific">Cloeon dipterum</name>
    <dbReference type="NCBI Taxonomy" id="197152"/>
    <lineage>
        <taxon>Eukaryota</taxon>
        <taxon>Metazoa</taxon>
        <taxon>Ecdysozoa</taxon>
        <taxon>Arthropoda</taxon>
        <taxon>Hexapoda</taxon>
        <taxon>Insecta</taxon>
        <taxon>Pterygota</taxon>
        <taxon>Palaeoptera</taxon>
        <taxon>Ephemeroptera</taxon>
        <taxon>Pisciforma</taxon>
        <taxon>Baetidae</taxon>
        <taxon>Cloeon</taxon>
    </lineage>
</organism>
<evidence type="ECO:0008006" key="5">
    <source>
        <dbReference type="Google" id="ProtNLM"/>
    </source>
</evidence>
<dbReference type="Pfam" id="PF22795">
    <property type="entry name" value="DUF4796_N"/>
    <property type="match status" value="1"/>
</dbReference>
<dbReference type="InterPro" id="IPR032016">
    <property type="entry name" value="MKRN2OS-like"/>
</dbReference>
<evidence type="ECO:0000313" key="3">
    <source>
        <dbReference type="EMBL" id="CAB3368778.1"/>
    </source>
</evidence>
<dbReference type="PANTHER" id="PTHR33963:SF2">
    <property type="entry name" value="MKRN2 OPPOSITE STRAND PROTEIN"/>
    <property type="match status" value="1"/>
</dbReference>
<evidence type="ECO:0000259" key="1">
    <source>
        <dbReference type="Pfam" id="PF16044"/>
    </source>
</evidence>
<gene>
    <name evidence="3" type="ORF">CLODIP_2_CD00888</name>
</gene>
<comment type="caution">
    <text evidence="3">The sequence shown here is derived from an EMBL/GenBank/DDBJ whole genome shotgun (WGS) entry which is preliminary data.</text>
</comment>
<dbReference type="Proteomes" id="UP000494165">
    <property type="component" value="Unassembled WGS sequence"/>
</dbReference>
<accession>A0A8S1CJU8</accession>
<dbReference type="PANTHER" id="PTHR33963">
    <property type="entry name" value="MKRN2 OPPOSITE STRAND PROTEIN"/>
    <property type="match status" value="1"/>
</dbReference>
<feature type="domain" description="MKRN2 opposite strand protein-like C-terminal" evidence="1">
    <location>
        <begin position="41"/>
        <end position="134"/>
    </location>
</feature>
<dbReference type="OrthoDB" id="10065749at2759"/>
<evidence type="ECO:0000259" key="2">
    <source>
        <dbReference type="Pfam" id="PF22795"/>
    </source>
</evidence>
<dbReference type="AlphaFoldDB" id="A0A8S1CJU8"/>
<keyword evidence="4" id="KW-1185">Reference proteome</keyword>
<sequence>MNRDPGLICFKHCKSDIFVFSVPKSCPECNADLTTNTDITPFSIPFPFTRASQYPCSLVLRPTNGDFLRSYSNNADLHIGVTNSRGNIFSYDEHGLKEEPAKDWDECLSIQCNTTSSDVFETSWDSALNTCLQSTTRIITTATHLF</sequence>
<dbReference type="EMBL" id="CADEPI010000039">
    <property type="protein sequence ID" value="CAB3368778.1"/>
    <property type="molecule type" value="Genomic_DNA"/>
</dbReference>
<protein>
    <recommendedName>
        <fullName evidence="5">MKRN2 opposite strand protein</fullName>
    </recommendedName>
</protein>
<proteinExistence type="predicted"/>
<dbReference type="Pfam" id="PF16044">
    <property type="entry name" value="DUF4796_C"/>
    <property type="match status" value="1"/>
</dbReference>
<dbReference type="InterPro" id="IPR053922">
    <property type="entry name" value="MKRN2OS-like_N"/>
</dbReference>
<evidence type="ECO:0000313" key="4">
    <source>
        <dbReference type="Proteomes" id="UP000494165"/>
    </source>
</evidence>
<name>A0A8S1CJU8_9INSE</name>